<dbReference type="EMBL" id="JAVREV010000012">
    <property type="protein sequence ID" value="MDT0445232.1"/>
    <property type="molecule type" value="Genomic_DNA"/>
</dbReference>
<dbReference type="Gene3D" id="3.90.850.10">
    <property type="entry name" value="Fumarylacetoacetase-like, C-terminal domain"/>
    <property type="match status" value="1"/>
</dbReference>
<proteinExistence type="inferred from homology"/>
<dbReference type="RefSeq" id="WP_311619441.1">
    <property type="nucleotide sequence ID" value="NZ_JAVREV010000012.1"/>
</dbReference>
<name>A0ABU2S8C2_9ACTN</name>
<dbReference type="GO" id="GO:0016787">
    <property type="term" value="F:hydrolase activity"/>
    <property type="evidence" value="ECO:0007669"/>
    <property type="project" value="UniProtKB-KW"/>
</dbReference>
<evidence type="ECO:0000256" key="2">
    <source>
        <dbReference type="ARBA" id="ARBA00022723"/>
    </source>
</evidence>
<keyword evidence="2" id="KW-0479">Metal-binding</keyword>
<comment type="similarity">
    <text evidence="1">Belongs to the FAH family.</text>
</comment>
<feature type="domain" description="Fumarylacetoacetase-like C-terminal" evidence="4">
    <location>
        <begin position="83"/>
        <end position="286"/>
    </location>
</feature>
<keyword evidence="5" id="KW-0378">Hydrolase</keyword>
<evidence type="ECO:0000256" key="1">
    <source>
        <dbReference type="ARBA" id="ARBA00010211"/>
    </source>
</evidence>
<comment type="caution">
    <text evidence="5">The sequence shown here is derived from an EMBL/GenBank/DDBJ whole genome shotgun (WGS) entry which is preliminary data.</text>
</comment>
<sequence length="292" mass="31053">MRLMRIGEPGHERPVLVSGDGNGTGDGTGERYHDLRPVTADIDGAFLAALAEDPALVPDPAALPETSIEGERIGAPVARPSAVLCIGQNYAAHAAESGAEPPKRPILFYKSPNTVVGPRDDVLIPRGSVRTDWEVELAVVIGRRARYLSSPAEALAHVAGYAVSNDVSERAFQLEESGGQWSKGKSCETFNPLGPVLVTPDEAGDPRELRLRSWVNGEPRQDSTTADMIFGVAELIHDLSQYLVLEPGDVINTGTPEGVALSGRFPYLGAGDVVELEISGLGRQRSVLHPAP</sequence>
<dbReference type="InterPro" id="IPR036663">
    <property type="entry name" value="Fumarylacetoacetase_C_sf"/>
</dbReference>
<evidence type="ECO:0000313" key="5">
    <source>
        <dbReference type="EMBL" id="MDT0445232.1"/>
    </source>
</evidence>
<accession>A0ABU2S8C2</accession>
<evidence type="ECO:0000256" key="3">
    <source>
        <dbReference type="SAM" id="MobiDB-lite"/>
    </source>
</evidence>
<dbReference type="InterPro" id="IPR051121">
    <property type="entry name" value="FAH"/>
</dbReference>
<protein>
    <submittedName>
        <fullName evidence="5">Fumarylacetoacetate hydrolase family protein</fullName>
    </submittedName>
</protein>
<dbReference type="SUPFAM" id="SSF56529">
    <property type="entry name" value="FAH"/>
    <property type="match status" value="1"/>
</dbReference>
<dbReference type="Pfam" id="PF01557">
    <property type="entry name" value="FAA_hydrolase"/>
    <property type="match status" value="1"/>
</dbReference>
<feature type="region of interest" description="Disordered" evidence="3">
    <location>
        <begin position="1"/>
        <end position="26"/>
    </location>
</feature>
<evidence type="ECO:0000259" key="4">
    <source>
        <dbReference type="Pfam" id="PF01557"/>
    </source>
</evidence>
<gene>
    <name evidence="5" type="ORF">RM779_21890</name>
</gene>
<evidence type="ECO:0000313" key="6">
    <source>
        <dbReference type="Proteomes" id="UP001183615"/>
    </source>
</evidence>
<dbReference type="PANTHER" id="PTHR42796">
    <property type="entry name" value="FUMARYLACETOACETATE HYDROLASE DOMAIN-CONTAINING PROTEIN 2A-RELATED"/>
    <property type="match status" value="1"/>
</dbReference>
<dbReference type="PANTHER" id="PTHR42796:SF4">
    <property type="entry name" value="FUMARYLACETOACETATE HYDROLASE DOMAIN-CONTAINING PROTEIN 2A"/>
    <property type="match status" value="1"/>
</dbReference>
<reference evidence="6" key="1">
    <citation type="submission" date="2023-07" db="EMBL/GenBank/DDBJ databases">
        <title>30 novel species of actinomycetes from the DSMZ collection.</title>
        <authorList>
            <person name="Nouioui I."/>
        </authorList>
    </citation>
    <scope>NUCLEOTIDE SEQUENCE [LARGE SCALE GENOMIC DNA]</scope>
    <source>
        <strain evidence="6">DSM 41886</strain>
    </source>
</reference>
<organism evidence="5 6">
    <name type="scientific">Streptomyces johnsoniae</name>
    <dbReference type="NCBI Taxonomy" id="3075532"/>
    <lineage>
        <taxon>Bacteria</taxon>
        <taxon>Bacillati</taxon>
        <taxon>Actinomycetota</taxon>
        <taxon>Actinomycetes</taxon>
        <taxon>Kitasatosporales</taxon>
        <taxon>Streptomycetaceae</taxon>
        <taxon>Streptomyces</taxon>
    </lineage>
</organism>
<dbReference type="InterPro" id="IPR011234">
    <property type="entry name" value="Fumarylacetoacetase-like_C"/>
</dbReference>
<dbReference type="Proteomes" id="UP001183615">
    <property type="component" value="Unassembled WGS sequence"/>
</dbReference>
<keyword evidence="6" id="KW-1185">Reference proteome</keyword>